<accession>A0A084EIS9</accession>
<dbReference type="Pfam" id="PF00970">
    <property type="entry name" value="FAD_binding_6"/>
    <property type="match status" value="1"/>
</dbReference>
<dbReference type="SUPFAM" id="SSF52343">
    <property type="entry name" value="Ferredoxin reductase-like, C-terminal NADP-linked domain"/>
    <property type="match status" value="1"/>
</dbReference>
<dbReference type="GO" id="GO:0016491">
    <property type="term" value="F:oxidoreductase activity"/>
    <property type="evidence" value="ECO:0007669"/>
    <property type="project" value="InterPro"/>
</dbReference>
<dbReference type="InterPro" id="IPR001433">
    <property type="entry name" value="OxRdtase_FAD/NAD-bd"/>
</dbReference>
<dbReference type="Gene3D" id="2.40.30.10">
    <property type="entry name" value="Translation factors"/>
    <property type="match status" value="1"/>
</dbReference>
<dbReference type="InterPro" id="IPR001709">
    <property type="entry name" value="Flavoprot_Pyr_Nucl_cyt_Rdtase"/>
</dbReference>
<dbReference type="InterPro" id="IPR017927">
    <property type="entry name" value="FAD-bd_FR_type"/>
</dbReference>
<evidence type="ECO:0000313" key="3">
    <source>
        <dbReference type="EMBL" id="KEZ17871.1"/>
    </source>
</evidence>
<dbReference type="Proteomes" id="UP000028534">
    <property type="component" value="Unassembled WGS sequence"/>
</dbReference>
<feature type="domain" description="FAD-binding FR-type" evidence="2">
    <location>
        <begin position="9"/>
        <end position="111"/>
    </location>
</feature>
<dbReference type="InterPro" id="IPR039261">
    <property type="entry name" value="FNR_nucleotide-bd"/>
</dbReference>
<dbReference type="PANTHER" id="PTHR47354">
    <property type="entry name" value="NADH OXIDOREDUCTASE HCR"/>
    <property type="match status" value="1"/>
</dbReference>
<dbReference type="InterPro" id="IPR008333">
    <property type="entry name" value="Cbr1-like_FAD-bd_dom"/>
</dbReference>
<evidence type="ECO:0000259" key="2">
    <source>
        <dbReference type="PROSITE" id="PS51384"/>
    </source>
</evidence>
<dbReference type="PANTHER" id="PTHR47354:SF5">
    <property type="entry name" value="PROTEIN RFBI"/>
    <property type="match status" value="1"/>
</dbReference>
<sequence>MTEIGAQPASWQSCFIDGIVQQTPSIKSFFLRLGNPFTHVAGQHVDVRLTAPDGYTAMRSYSIASSPASSPILELAIERLHDGEVSPFFHDIAATGDEIELRGPLGGHFLWPEPADEPVLLMGAGSGVVPLMAMIRQRRSLAQSVPVALLLSARTAQDVLFSRELHTIETDDPAFSLALAITREAPMRASDFDRRIDSLMVKETISRLGRNPSQVFVCGSNGFVTIATDGALSAGLDPSIIKTERYGG</sequence>
<evidence type="ECO:0000256" key="1">
    <source>
        <dbReference type="ARBA" id="ARBA00034078"/>
    </source>
</evidence>
<dbReference type="InterPro" id="IPR050415">
    <property type="entry name" value="MRET"/>
</dbReference>
<dbReference type="PRINTS" id="PR00371">
    <property type="entry name" value="FPNCR"/>
</dbReference>
<dbReference type="eggNOG" id="COG1018">
    <property type="taxonomic scope" value="Bacteria"/>
</dbReference>
<reference evidence="3 4" key="1">
    <citation type="submission" date="2014-03" db="EMBL/GenBank/DDBJ databases">
        <title>Genome sequence of Sphingobium yanoikuyae B1.</title>
        <authorList>
            <person name="Gan H.M."/>
            <person name="Gan H.Y."/>
            <person name="Savka M.A."/>
        </authorList>
    </citation>
    <scope>NUCLEOTIDE SEQUENCE [LARGE SCALE GENOMIC DNA]</scope>
    <source>
        <strain evidence="3 4">B1</strain>
    </source>
</reference>
<dbReference type="InterPro" id="IPR017938">
    <property type="entry name" value="Riboflavin_synthase-like_b-brl"/>
</dbReference>
<dbReference type="Gene3D" id="3.40.50.80">
    <property type="entry name" value="Nucleotide-binding domain of ferredoxin-NADP reductase (FNR) module"/>
    <property type="match status" value="1"/>
</dbReference>
<dbReference type="CDD" id="cd06217">
    <property type="entry name" value="FNR_iron_sulfur_binding_3"/>
    <property type="match status" value="1"/>
</dbReference>
<proteinExistence type="predicted"/>
<dbReference type="PATRIC" id="fig|13690.10.peg.3122"/>
<name>A0A084EIS9_SPHYA</name>
<dbReference type="RefSeq" id="WP_037520589.1">
    <property type="nucleotide sequence ID" value="NZ_JGVR01000019.1"/>
</dbReference>
<gene>
    <name evidence="3" type="ORF">CP98_03045</name>
</gene>
<dbReference type="SUPFAM" id="SSF63380">
    <property type="entry name" value="Riboflavin synthase domain-like"/>
    <property type="match status" value="1"/>
</dbReference>
<dbReference type="AlphaFoldDB" id="A0A084EIS9"/>
<comment type="caution">
    <text evidence="3">The sequence shown here is derived from an EMBL/GenBank/DDBJ whole genome shotgun (WGS) entry which is preliminary data.</text>
</comment>
<dbReference type="EMBL" id="JGVR01000019">
    <property type="protein sequence ID" value="KEZ17871.1"/>
    <property type="molecule type" value="Genomic_DNA"/>
</dbReference>
<evidence type="ECO:0000313" key="4">
    <source>
        <dbReference type="Proteomes" id="UP000028534"/>
    </source>
</evidence>
<dbReference type="Pfam" id="PF00175">
    <property type="entry name" value="NAD_binding_1"/>
    <property type="match status" value="1"/>
</dbReference>
<protein>
    <submittedName>
        <fullName evidence="3">Oxidoreductase FAD-binding region</fullName>
    </submittedName>
</protein>
<organism evidence="3 4">
    <name type="scientific">Sphingobium yanoikuyae</name>
    <name type="common">Sphingomonas yanoikuyae</name>
    <dbReference type="NCBI Taxonomy" id="13690"/>
    <lineage>
        <taxon>Bacteria</taxon>
        <taxon>Pseudomonadati</taxon>
        <taxon>Pseudomonadota</taxon>
        <taxon>Alphaproteobacteria</taxon>
        <taxon>Sphingomonadales</taxon>
        <taxon>Sphingomonadaceae</taxon>
        <taxon>Sphingobium</taxon>
    </lineage>
</organism>
<dbReference type="PROSITE" id="PS51384">
    <property type="entry name" value="FAD_FR"/>
    <property type="match status" value="1"/>
</dbReference>
<comment type="cofactor">
    <cofactor evidence="1">
        <name>[2Fe-2S] cluster</name>
        <dbReference type="ChEBI" id="CHEBI:190135"/>
    </cofactor>
</comment>